<sequence length="114" mass="12346">MVEAPHCPPPLSPPPDSAVLPPRAVSPRTACSPTRQTRAGSDAAAVGPLPTRERPRRRQGKETGGAPLPCSLWRRSRSAATPQLTRTSADSTELWRDASLGRDERETERGLEEN</sequence>
<reference evidence="2 3" key="1">
    <citation type="submission" date="2014-02" db="EMBL/GenBank/DDBJ databases">
        <authorList>
            <person name="Sibley D."/>
            <person name="Venepally P."/>
            <person name="Karamycheva S."/>
            <person name="Hadjithomas M."/>
            <person name="Khan A."/>
            <person name="Brunk B."/>
            <person name="Roos D."/>
            <person name="Caler E."/>
            <person name="Lorenzi H."/>
        </authorList>
    </citation>
    <scope>NUCLEOTIDE SEQUENCE [LARGE SCALE GENOMIC DNA]</scope>
    <source>
        <strain evidence="2 3">GAB2-2007-GAL-DOM2</strain>
    </source>
</reference>
<dbReference type="AlphaFoldDB" id="A0A086JIE8"/>
<feature type="compositionally biased region" description="Polar residues" evidence="1">
    <location>
        <begin position="29"/>
        <end position="39"/>
    </location>
</feature>
<dbReference type="Proteomes" id="UP000028837">
    <property type="component" value="Unassembled WGS sequence"/>
</dbReference>
<protein>
    <submittedName>
        <fullName evidence="2">Uncharacterized protein</fullName>
    </submittedName>
</protein>
<feature type="compositionally biased region" description="Polar residues" evidence="1">
    <location>
        <begin position="78"/>
        <end position="91"/>
    </location>
</feature>
<feature type="compositionally biased region" description="Basic and acidic residues" evidence="1">
    <location>
        <begin position="93"/>
        <end position="114"/>
    </location>
</feature>
<dbReference type="VEuPathDB" id="ToxoDB:TGDOM2_401080"/>
<dbReference type="EMBL" id="AHZU02001481">
    <property type="protein sequence ID" value="KFG31916.1"/>
    <property type="molecule type" value="Genomic_DNA"/>
</dbReference>
<proteinExistence type="predicted"/>
<accession>A0A086JIE8</accession>
<evidence type="ECO:0000256" key="1">
    <source>
        <dbReference type="SAM" id="MobiDB-lite"/>
    </source>
</evidence>
<feature type="region of interest" description="Disordered" evidence="1">
    <location>
        <begin position="1"/>
        <end position="114"/>
    </location>
</feature>
<feature type="compositionally biased region" description="Pro residues" evidence="1">
    <location>
        <begin position="1"/>
        <end position="16"/>
    </location>
</feature>
<organism evidence="2 3">
    <name type="scientific">Toxoplasma gondii GAB2-2007-GAL-DOM2</name>
    <dbReference type="NCBI Taxonomy" id="1130820"/>
    <lineage>
        <taxon>Eukaryota</taxon>
        <taxon>Sar</taxon>
        <taxon>Alveolata</taxon>
        <taxon>Apicomplexa</taxon>
        <taxon>Conoidasida</taxon>
        <taxon>Coccidia</taxon>
        <taxon>Eucoccidiorida</taxon>
        <taxon>Eimeriorina</taxon>
        <taxon>Sarcocystidae</taxon>
        <taxon>Toxoplasma</taxon>
    </lineage>
</organism>
<gene>
    <name evidence="2" type="ORF">TGDOM2_401080</name>
</gene>
<evidence type="ECO:0000313" key="3">
    <source>
        <dbReference type="Proteomes" id="UP000028837"/>
    </source>
</evidence>
<comment type="caution">
    <text evidence="2">The sequence shown here is derived from an EMBL/GenBank/DDBJ whole genome shotgun (WGS) entry which is preliminary data.</text>
</comment>
<name>A0A086JIE8_TOXGO</name>
<evidence type="ECO:0000313" key="2">
    <source>
        <dbReference type="EMBL" id="KFG31916.1"/>
    </source>
</evidence>